<evidence type="ECO:0000256" key="10">
    <source>
        <dbReference type="RuleBase" id="RU000682"/>
    </source>
</evidence>
<feature type="domain" description="Homeobox" evidence="12">
    <location>
        <begin position="24"/>
        <end position="89"/>
    </location>
</feature>
<sequence>MSSGGFSVKSRSLRGNNNGGGGGTGTKCGRWNPTVEQLKVLTDLFRAGLRTPTTDQIQKISTELSFYGKIESKNVFYWFQNHKARERQKRRKISIDFDHHHQNDISTQHHLRQPSTRSDVYEINEEEEEEKVIETLQLFPVNNNTLEDSKVEKKMRSKCNNNQFREYIRENNPTILSPYSSCGAEMEHLSPLDLRLSFF</sequence>
<dbReference type="GO" id="GO:0010078">
    <property type="term" value="P:maintenance of root meristem identity"/>
    <property type="evidence" value="ECO:0007669"/>
    <property type="project" value="EnsemblPlants"/>
</dbReference>
<dbReference type="GO" id="GO:1902459">
    <property type="term" value="P:positive regulation of stem cell population maintenance"/>
    <property type="evidence" value="ECO:0007669"/>
    <property type="project" value="EnsemblPlants"/>
</dbReference>
<accession>A0A087H8R4</accession>
<evidence type="ECO:0000256" key="1">
    <source>
        <dbReference type="ARBA" id="ARBA00004123"/>
    </source>
</evidence>
<dbReference type="eggNOG" id="ENOG502RYVY">
    <property type="taxonomic scope" value="Eukaryota"/>
</dbReference>
<dbReference type="OMA" id="IACEPER"/>
<evidence type="ECO:0000256" key="2">
    <source>
        <dbReference type="ARBA" id="ARBA00022473"/>
    </source>
</evidence>
<protein>
    <recommendedName>
        <fullName evidence="12">Homeobox domain-containing protein</fullName>
    </recommendedName>
</protein>
<dbReference type="GO" id="GO:0005634">
    <property type="term" value="C:nucleus"/>
    <property type="evidence" value="ECO:0007669"/>
    <property type="project" value="UniProtKB-SubCell"/>
</dbReference>
<reference evidence="14" key="1">
    <citation type="journal article" date="2015" name="Nat. Plants">
        <title>Genome expansion of Arabis alpina linked with retrotransposition and reduced symmetric DNA methylation.</title>
        <authorList>
            <person name="Willing E.M."/>
            <person name="Rawat V."/>
            <person name="Mandakova T."/>
            <person name="Maumus F."/>
            <person name="James G.V."/>
            <person name="Nordstroem K.J."/>
            <person name="Becker C."/>
            <person name="Warthmann N."/>
            <person name="Chica C."/>
            <person name="Szarzynska B."/>
            <person name="Zytnicki M."/>
            <person name="Albani M.C."/>
            <person name="Kiefer C."/>
            <person name="Bergonzi S."/>
            <person name="Castaings L."/>
            <person name="Mateos J.L."/>
            <person name="Berns M.C."/>
            <person name="Bujdoso N."/>
            <person name="Piofczyk T."/>
            <person name="de Lorenzo L."/>
            <person name="Barrero-Sicilia C."/>
            <person name="Mateos I."/>
            <person name="Piednoel M."/>
            <person name="Hagmann J."/>
            <person name="Chen-Min-Tao R."/>
            <person name="Iglesias-Fernandez R."/>
            <person name="Schuster S.C."/>
            <person name="Alonso-Blanco C."/>
            <person name="Roudier F."/>
            <person name="Carbonero P."/>
            <person name="Paz-Ares J."/>
            <person name="Davis S.J."/>
            <person name="Pecinka A."/>
            <person name="Quesneville H."/>
            <person name="Colot V."/>
            <person name="Lysak M.A."/>
            <person name="Weigel D."/>
            <person name="Coupland G."/>
            <person name="Schneeberger K."/>
        </authorList>
    </citation>
    <scope>NUCLEOTIDE SEQUENCE [LARGE SCALE GENOMIC DNA]</scope>
    <source>
        <strain evidence="14">cv. Pajares</strain>
    </source>
</reference>
<evidence type="ECO:0000256" key="9">
    <source>
        <dbReference type="PROSITE-ProRule" id="PRU00108"/>
    </source>
</evidence>
<keyword evidence="2" id="KW-0217">Developmental protein</keyword>
<dbReference type="OrthoDB" id="1845355at2759"/>
<feature type="region of interest" description="Disordered" evidence="11">
    <location>
        <begin position="1"/>
        <end position="30"/>
    </location>
</feature>
<evidence type="ECO:0000313" key="14">
    <source>
        <dbReference type="Proteomes" id="UP000029120"/>
    </source>
</evidence>
<dbReference type="CDD" id="cd00086">
    <property type="entry name" value="homeodomain"/>
    <property type="match status" value="1"/>
</dbReference>
<feature type="compositionally biased region" description="Gly residues" evidence="11">
    <location>
        <begin position="17"/>
        <end position="26"/>
    </location>
</feature>
<dbReference type="SUPFAM" id="SSF46689">
    <property type="entry name" value="Homeodomain-like"/>
    <property type="match status" value="1"/>
</dbReference>
<evidence type="ECO:0000256" key="4">
    <source>
        <dbReference type="ARBA" id="ARBA00023125"/>
    </source>
</evidence>
<keyword evidence="6" id="KW-0804">Transcription</keyword>
<dbReference type="GO" id="GO:0009733">
    <property type="term" value="P:response to auxin"/>
    <property type="evidence" value="ECO:0007669"/>
    <property type="project" value="EnsemblPlants"/>
</dbReference>
<dbReference type="Gramene" id="KFK38516">
    <property type="protein sequence ID" value="KFK38516"/>
    <property type="gene ID" value="AALP_AA3G123300"/>
</dbReference>
<dbReference type="PROSITE" id="PS50071">
    <property type="entry name" value="HOMEOBOX_2"/>
    <property type="match status" value="1"/>
</dbReference>
<keyword evidence="5 9" id="KW-0371">Homeobox</keyword>
<feature type="DNA-binding region" description="Homeobox" evidence="9">
    <location>
        <begin position="26"/>
        <end position="90"/>
    </location>
</feature>
<name>A0A087H8R4_ARAAL</name>
<comment type="subcellular location">
    <subcellularLocation>
        <location evidence="1 9 10">Nucleus</location>
    </subcellularLocation>
</comment>
<evidence type="ECO:0000256" key="11">
    <source>
        <dbReference type="SAM" id="MobiDB-lite"/>
    </source>
</evidence>
<evidence type="ECO:0000313" key="13">
    <source>
        <dbReference type="EMBL" id="KFK38516.1"/>
    </source>
</evidence>
<dbReference type="AlphaFoldDB" id="A0A087H8R4"/>
<dbReference type="SMART" id="SM00389">
    <property type="entry name" value="HOX"/>
    <property type="match status" value="1"/>
</dbReference>
<dbReference type="InterPro" id="IPR001356">
    <property type="entry name" value="HD"/>
</dbReference>
<dbReference type="EMBL" id="CM002871">
    <property type="protein sequence ID" value="KFK38516.1"/>
    <property type="molecule type" value="Genomic_DNA"/>
</dbReference>
<comment type="similarity">
    <text evidence="8">Belongs to the WUS homeobox family.</text>
</comment>
<keyword evidence="7 9" id="KW-0539">Nucleus</keyword>
<dbReference type="InterPro" id="IPR009057">
    <property type="entry name" value="Homeodomain-like_sf"/>
</dbReference>
<dbReference type="Pfam" id="PF00046">
    <property type="entry name" value="Homeodomain"/>
    <property type="match status" value="1"/>
</dbReference>
<dbReference type="FunFam" id="1.10.10.60:FF:000118">
    <property type="entry name" value="WUSCHEL-related homeobox 11"/>
    <property type="match status" value="1"/>
</dbReference>
<evidence type="ECO:0000256" key="5">
    <source>
        <dbReference type="ARBA" id="ARBA00023155"/>
    </source>
</evidence>
<proteinExistence type="inferred from homology"/>
<keyword evidence="4 9" id="KW-0238">DNA-binding</keyword>
<organism evidence="13 14">
    <name type="scientific">Arabis alpina</name>
    <name type="common">Alpine rock-cress</name>
    <dbReference type="NCBI Taxonomy" id="50452"/>
    <lineage>
        <taxon>Eukaryota</taxon>
        <taxon>Viridiplantae</taxon>
        <taxon>Streptophyta</taxon>
        <taxon>Embryophyta</taxon>
        <taxon>Tracheophyta</taxon>
        <taxon>Spermatophyta</taxon>
        <taxon>Magnoliopsida</taxon>
        <taxon>eudicotyledons</taxon>
        <taxon>Gunneridae</taxon>
        <taxon>Pentapetalae</taxon>
        <taxon>rosids</taxon>
        <taxon>malvids</taxon>
        <taxon>Brassicales</taxon>
        <taxon>Brassicaceae</taxon>
        <taxon>Arabideae</taxon>
        <taxon>Arabis</taxon>
    </lineage>
</organism>
<evidence type="ECO:0000256" key="3">
    <source>
        <dbReference type="ARBA" id="ARBA00023015"/>
    </source>
</evidence>
<evidence type="ECO:0000256" key="6">
    <source>
        <dbReference type="ARBA" id="ARBA00023163"/>
    </source>
</evidence>
<feature type="compositionally biased region" description="Polar residues" evidence="11">
    <location>
        <begin position="1"/>
        <end position="14"/>
    </location>
</feature>
<evidence type="ECO:0000256" key="7">
    <source>
        <dbReference type="ARBA" id="ARBA00023242"/>
    </source>
</evidence>
<dbReference type="GO" id="GO:0043565">
    <property type="term" value="F:sequence-specific DNA binding"/>
    <property type="evidence" value="ECO:0007669"/>
    <property type="project" value="EnsemblPlants"/>
</dbReference>
<gene>
    <name evidence="13" type="ordered locus">AALP_Aa3g123300</name>
</gene>
<dbReference type="InterPro" id="IPR044555">
    <property type="entry name" value="WUSCHEL-like"/>
</dbReference>
<dbReference type="Gene3D" id="1.10.10.60">
    <property type="entry name" value="Homeodomain-like"/>
    <property type="match status" value="1"/>
</dbReference>
<keyword evidence="14" id="KW-1185">Reference proteome</keyword>
<evidence type="ECO:0000259" key="12">
    <source>
        <dbReference type="PROSITE" id="PS50071"/>
    </source>
</evidence>
<evidence type="ECO:0000256" key="8">
    <source>
        <dbReference type="ARBA" id="ARBA00024040"/>
    </source>
</evidence>
<dbReference type="PANTHER" id="PTHR45940">
    <property type="entry name" value="WUSCHEL-RELATED HOMEOBOX 1-RELATED"/>
    <property type="match status" value="1"/>
</dbReference>
<dbReference type="GO" id="GO:0003700">
    <property type="term" value="F:DNA-binding transcription factor activity"/>
    <property type="evidence" value="ECO:0007669"/>
    <property type="project" value="InterPro"/>
</dbReference>
<dbReference type="PANTHER" id="PTHR45940:SF41">
    <property type="entry name" value="WUSCHEL-RELATED HOMEOBOX 5"/>
    <property type="match status" value="1"/>
</dbReference>
<dbReference type="Proteomes" id="UP000029120">
    <property type="component" value="Chromosome 3"/>
</dbReference>
<keyword evidence="3" id="KW-0805">Transcription regulation</keyword>